<keyword evidence="7" id="KW-1185">Reference proteome</keyword>
<evidence type="ECO:0000256" key="2">
    <source>
        <dbReference type="PIRSR" id="PIRSR006232-1"/>
    </source>
</evidence>
<dbReference type="PANTHER" id="PTHR13903">
    <property type="entry name" value="PIRIN-RELATED"/>
    <property type="match status" value="1"/>
</dbReference>
<dbReference type="SUPFAM" id="SSF51182">
    <property type="entry name" value="RmlC-like cupins"/>
    <property type="match status" value="1"/>
</dbReference>
<dbReference type="Pfam" id="PF05726">
    <property type="entry name" value="Pirin_C"/>
    <property type="match status" value="1"/>
</dbReference>
<reference evidence="6 7" key="1">
    <citation type="submission" date="2021-08" db="EMBL/GenBank/DDBJ databases">
        <title>Draft Genome Sequence of Phanerochaete sordida strain YK-624.</title>
        <authorList>
            <person name="Mori T."/>
            <person name="Dohra H."/>
            <person name="Suzuki T."/>
            <person name="Kawagishi H."/>
            <person name="Hirai H."/>
        </authorList>
    </citation>
    <scope>NUCLEOTIDE SEQUENCE [LARGE SCALE GENOMIC DNA]</scope>
    <source>
        <strain evidence="6 7">YK-624</strain>
    </source>
</reference>
<evidence type="ECO:0000256" key="1">
    <source>
        <dbReference type="ARBA" id="ARBA00008416"/>
    </source>
</evidence>
<dbReference type="InterPro" id="IPR014710">
    <property type="entry name" value="RmlC-like_jellyroll"/>
</dbReference>
<feature type="binding site" evidence="2">
    <location>
        <position position="102"/>
    </location>
    <ligand>
        <name>Fe cation</name>
        <dbReference type="ChEBI" id="CHEBI:24875"/>
    </ligand>
</feature>
<comment type="similarity">
    <text evidence="1 3">Belongs to the pirin family.</text>
</comment>
<accession>A0A9P3G323</accession>
<dbReference type="OrthoDB" id="198735at2759"/>
<evidence type="ECO:0000259" key="5">
    <source>
        <dbReference type="Pfam" id="PF05726"/>
    </source>
</evidence>
<feature type="binding site" evidence="2">
    <location>
        <position position="148"/>
    </location>
    <ligand>
        <name>Fe cation</name>
        <dbReference type="ChEBI" id="CHEBI:24875"/>
    </ligand>
</feature>
<evidence type="ECO:0000259" key="4">
    <source>
        <dbReference type="Pfam" id="PF02678"/>
    </source>
</evidence>
<dbReference type="CDD" id="cd02247">
    <property type="entry name" value="cupin_pirin_C"/>
    <property type="match status" value="1"/>
</dbReference>
<dbReference type="CDD" id="cd02909">
    <property type="entry name" value="cupin_pirin_N"/>
    <property type="match status" value="1"/>
</dbReference>
<feature type="domain" description="Pirin C-terminal" evidence="5">
    <location>
        <begin position="231"/>
        <end position="328"/>
    </location>
</feature>
<dbReference type="InterPro" id="IPR008778">
    <property type="entry name" value="Pirin_C_dom"/>
</dbReference>
<dbReference type="GO" id="GO:0046872">
    <property type="term" value="F:metal ion binding"/>
    <property type="evidence" value="ECO:0007669"/>
    <property type="project" value="UniProtKB-KW"/>
</dbReference>
<feature type="binding site" evidence="2">
    <location>
        <position position="146"/>
    </location>
    <ligand>
        <name>Fe cation</name>
        <dbReference type="ChEBI" id="CHEBI:24875"/>
    </ligand>
</feature>
<gene>
    <name evidence="6" type="ORF">PsYK624_032800</name>
</gene>
<dbReference type="PANTHER" id="PTHR13903:SF8">
    <property type="entry name" value="PIRIN"/>
    <property type="match status" value="1"/>
</dbReference>
<evidence type="ECO:0000313" key="7">
    <source>
        <dbReference type="Proteomes" id="UP000703269"/>
    </source>
</evidence>
<dbReference type="Pfam" id="PF02678">
    <property type="entry name" value="Pirin"/>
    <property type="match status" value="1"/>
</dbReference>
<proteinExistence type="inferred from homology"/>
<comment type="caution">
    <text evidence="6">The sequence shown here is derived from an EMBL/GenBank/DDBJ whole genome shotgun (WGS) entry which is preliminary data.</text>
</comment>
<dbReference type="Proteomes" id="UP000703269">
    <property type="component" value="Unassembled WGS sequence"/>
</dbReference>
<sequence length="344" mass="37390">MYKAALRTAVAAALLAYLVYFFSPASPASTPDRPSTANSTLYEMSLQTVSRRVVQKVLAVETAEGAGARVRRSIGSMKLRNLTPFLMLDHFHVGQGAGFPDHPHRGQATVTYMLQGSSQHEDSAGHKGTIVTGGVQWMTAGKGIIHAEMPVNGPGIPEPLGLQLWVDLPAEHKMTEPTYQELDPEQIPTAYPEGPDGPARVKVISGKSHGVESPVRPLGGCWYFHVILDRAGAGLFQELPAGWTTFIYTLKGGVRVGDDEKVHEPYHTLVLSQDAGETGVKLSAAEDGTEFVLISGEPLDQPVFQYGPFVMTNREEIQKTLIDYQMGLNGFEKAHTWKSIIGNQ</sequence>
<feature type="domain" description="Pirin N-terminal" evidence="4">
    <location>
        <begin position="68"/>
        <end position="166"/>
    </location>
</feature>
<evidence type="ECO:0000256" key="3">
    <source>
        <dbReference type="RuleBase" id="RU003457"/>
    </source>
</evidence>
<evidence type="ECO:0000313" key="6">
    <source>
        <dbReference type="EMBL" id="GJE87197.1"/>
    </source>
</evidence>
<dbReference type="Gene3D" id="2.60.120.10">
    <property type="entry name" value="Jelly Rolls"/>
    <property type="match status" value="2"/>
</dbReference>
<feature type="binding site" evidence="2">
    <location>
        <position position="104"/>
    </location>
    <ligand>
        <name>Fe cation</name>
        <dbReference type="ChEBI" id="CHEBI:24875"/>
    </ligand>
</feature>
<dbReference type="InterPro" id="IPR003829">
    <property type="entry name" value="Pirin_N_dom"/>
</dbReference>
<organism evidence="6 7">
    <name type="scientific">Phanerochaete sordida</name>
    <dbReference type="NCBI Taxonomy" id="48140"/>
    <lineage>
        <taxon>Eukaryota</taxon>
        <taxon>Fungi</taxon>
        <taxon>Dikarya</taxon>
        <taxon>Basidiomycota</taxon>
        <taxon>Agaricomycotina</taxon>
        <taxon>Agaricomycetes</taxon>
        <taxon>Polyporales</taxon>
        <taxon>Phanerochaetaceae</taxon>
        <taxon>Phanerochaete</taxon>
    </lineage>
</organism>
<name>A0A9P3G323_9APHY</name>
<protein>
    <submittedName>
        <fullName evidence="6">Pirin family protein</fullName>
    </submittedName>
</protein>
<dbReference type="PIRSF" id="PIRSF006232">
    <property type="entry name" value="Pirin"/>
    <property type="match status" value="1"/>
</dbReference>
<dbReference type="EMBL" id="BPQB01000005">
    <property type="protein sequence ID" value="GJE87197.1"/>
    <property type="molecule type" value="Genomic_DNA"/>
</dbReference>
<dbReference type="AlphaFoldDB" id="A0A9P3G323"/>
<dbReference type="InterPro" id="IPR012093">
    <property type="entry name" value="Pirin"/>
</dbReference>
<dbReference type="InterPro" id="IPR011051">
    <property type="entry name" value="RmlC_Cupin_sf"/>
</dbReference>
<keyword evidence="2" id="KW-0408">Iron</keyword>
<keyword evidence="2" id="KW-0479">Metal-binding</keyword>
<comment type="cofactor">
    <cofactor evidence="2">
        <name>Fe cation</name>
        <dbReference type="ChEBI" id="CHEBI:24875"/>
    </cofactor>
    <text evidence="2">Binds 1 Fe cation per subunit.</text>
</comment>